<dbReference type="Pfam" id="PF08234">
    <property type="entry name" value="Spindle_Spc25"/>
    <property type="match status" value="1"/>
</dbReference>
<sequence length="310" mass="34709">MQSGGRDGVSNRMAESRFVCEREIVIQQRKIDSSYTSYRNLLDSALSEAQQTIQLQEKLGNLKGELKEAEDAMIKALSAKTRKEARKMALMESISVINARIEDLSNIVVDQKSRKDEYAAIVARQSEALTAYKEKLNQNSEHRDQIEDAISWYNKVLGFHIECGRGVKFIFTNINPENSNAEYSFVVRHENERYTLLDCDPPLCDTKELVSELNNSNGLFKFVRNMREKFQGAAARGISNFGVSIDQDSTTVSISAPVASDSTYQSHKSPIKRKGLHSGEYASNAREVGIVEAILSPGSSSLRRSSRLKV</sequence>
<proteinExistence type="inferred from homology"/>
<feature type="domain" description="Chromosome segregation protein Spc25 C-terminal" evidence="11">
    <location>
        <begin position="164"/>
        <end position="231"/>
    </location>
</feature>
<keyword evidence="7 9" id="KW-0131">Cell cycle</keyword>
<dbReference type="InterPro" id="IPR013255">
    <property type="entry name" value="Spc25_C"/>
</dbReference>
<comment type="subunit">
    <text evidence="9">Component of the NDC80 complex.</text>
</comment>
<evidence type="ECO:0000256" key="9">
    <source>
        <dbReference type="RuleBase" id="RU367150"/>
    </source>
</evidence>
<accession>A0A2Z7CF81</accession>
<dbReference type="Proteomes" id="UP000250235">
    <property type="component" value="Unassembled WGS sequence"/>
</dbReference>
<dbReference type="GO" id="GO:0051301">
    <property type="term" value="P:cell division"/>
    <property type="evidence" value="ECO:0007669"/>
    <property type="project" value="UniProtKB-UniRule"/>
</dbReference>
<evidence type="ECO:0000256" key="10">
    <source>
        <dbReference type="SAM" id="Coils"/>
    </source>
</evidence>
<comment type="similarity">
    <text evidence="2 9">Belongs to the SPC25 family.</text>
</comment>
<evidence type="ECO:0000259" key="11">
    <source>
        <dbReference type="Pfam" id="PF08234"/>
    </source>
</evidence>
<evidence type="ECO:0000313" key="12">
    <source>
        <dbReference type="EMBL" id="KZV45711.1"/>
    </source>
</evidence>
<gene>
    <name evidence="12" type="ORF">F511_26737</name>
</gene>
<evidence type="ECO:0000256" key="3">
    <source>
        <dbReference type="ARBA" id="ARBA00022454"/>
    </source>
</evidence>
<dbReference type="PANTHER" id="PTHR14281">
    <property type="entry name" value="KINETOCHORE PROTEIN SPC25-RELATED"/>
    <property type="match status" value="1"/>
</dbReference>
<dbReference type="EMBL" id="KQ996029">
    <property type="protein sequence ID" value="KZV45711.1"/>
    <property type="molecule type" value="Genomic_DNA"/>
</dbReference>
<dbReference type="CDD" id="cd23784">
    <property type="entry name" value="RWD_Spc25"/>
    <property type="match status" value="1"/>
</dbReference>
<evidence type="ECO:0000256" key="1">
    <source>
        <dbReference type="ARBA" id="ARBA00004584"/>
    </source>
</evidence>
<keyword evidence="8 9" id="KW-0137">Centromere</keyword>
<keyword evidence="4 9" id="KW-0132">Cell division</keyword>
<evidence type="ECO:0000256" key="7">
    <source>
        <dbReference type="ARBA" id="ARBA00023306"/>
    </source>
</evidence>
<keyword evidence="9" id="KW-0995">Kinetochore</keyword>
<reference evidence="12 13" key="1">
    <citation type="journal article" date="2015" name="Proc. Natl. Acad. Sci. U.S.A.">
        <title>The resurrection genome of Boea hygrometrica: A blueprint for survival of dehydration.</title>
        <authorList>
            <person name="Xiao L."/>
            <person name="Yang G."/>
            <person name="Zhang L."/>
            <person name="Yang X."/>
            <person name="Zhao S."/>
            <person name="Ji Z."/>
            <person name="Zhou Q."/>
            <person name="Hu M."/>
            <person name="Wang Y."/>
            <person name="Chen M."/>
            <person name="Xu Y."/>
            <person name="Jin H."/>
            <person name="Xiao X."/>
            <person name="Hu G."/>
            <person name="Bao F."/>
            <person name="Hu Y."/>
            <person name="Wan P."/>
            <person name="Li L."/>
            <person name="Deng X."/>
            <person name="Kuang T."/>
            <person name="Xiang C."/>
            <person name="Zhu J.K."/>
            <person name="Oliver M.J."/>
            <person name="He Y."/>
        </authorList>
    </citation>
    <scope>NUCLEOTIDE SEQUENCE [LARGE SCALE GENOMIC DNA]</scope>
    <source>
        <strain evidence="13">cv. XS01</strain>
    </source>
</reference>
<evidence type="ECO:0000313" key="13">
    <source>
        <dbReference type="Proteomes" id="UP000250235"/>
    </source>
</evidence>
<keyword evidence="13" id="KW-1185">Reference proteome</keyword>
<keyword evidence="3 9" id="KW-0158">Chromosome</keyword>
<feature type="coiled-coil region" evidence="10">
    <location>
        <begin position="52"/>
        <end position="79"/>
    </location>
</feature>
<keyword evidence="9" id="KW-0539">Nucleus</keyword>
<evidence type="ECO:0000256" key="2">
    <source>
        <dbReference type="ARBA" id="ARBA00006379"/>
    </source>
</evidence>
<dbReference type="InterPro" id="IPR045143">
    <property type="entry name" value="Spc25"/>
</dbReference>
<dbReference type="FunFam" id="3.30.457.50:FF:000001">
    <property type="entry name" value="Probable kinetochore protein spc25"/>
    <property type="match status" value="1"/>
</dbReference>
<evidence type="ECO:0000256" key="8">
    <source>
        <dbReference type="ARBA" id="ARBA00023328"/>
    </source>
</evidence>
<comment type="function">
    <text evidence="9">Acts as a component of the essential kinetochore-associated NDC80 complex, which is required for chromosome segregation and spindle checkpoint activity.</text>
</comment>
<organism evidence="12 13">
    <name type="scientific">Dorcoceras hygrometricum</name>
    <dbReference type="NCBI Taxonomy" id="472368"/>
    <lineage>
        <taxon>Eukaryota</taxon>
        <taxon>Viridiplantae</taxon>
        <taxon>Streptophyta</taxon>
        <taxon>Embryophyta</taxon>
        <taxon>Tracheophyta</taxon>
        <taxon>Spermatophyta</taxon>
        <taxon>Magnoliopsida</taxon>
        <taxon>eudicotyledons</taxon>
        <taxon>Gunneridae</taxon>
        <taxon>Pentapetalae</taxon>
        <taxon>asterids</taxon>
        <taxon>lamiids</taxon>
        <taxon>Lamiales</taxon>
        <taxon>Gesneriaceae</taxon>
        <taxon>Didymocarpoideae</taxon>
        <taxon>Trichosporeae</taxon>
        <taxon>Loxocarpinae</taxon>
        <taxon>Dorcoceras</taxon>
    </lineage>
</organism>
<dbReference type="GO" id="GO:0005634">
    <property type="term" value="C:nucleus"/>
    <property type="evidence" value="ECO:0007669"/>
    <property type="project" value="UniProtKB-SubCell"/>
</dbReference>
<comment type="subcellular location">
    <subcellularLocation>
        <location evidence="1">Chromosome</location>
        <location evidence="1">Centromere</location>
    </subcellularLocation>
    <subcellularLocation>
        <location evidence="9">Nucleus</location>
    </subcellularLocation>
    <subcellularLocation>
        <location evidence="9">Chromosome</location>
        <location evidence="9">Centromere</location>
        <location evidence="9">Kinetochore</location>
    </subcellularLocation>
</comment>
<dbReference type="Gene3D" id="3.30.457.50">
    <property type="entry name" value="Chromosome segregation protein Spc25"/>
    <property type="match status" value="1"/>
</dbReference>
<dbReference type="AlphaFoldDB" id="A0A2Z7CF81"/>
<keyword evidence="6 10" id="KW-0175">Coiled coil</keyword>
<dbReference type="GO" id="GO:0031262">
    <property type="term" value="C:Ndc80 complex"/>
    <property type="evidence" value="ECO:0007669"/>
    <property type="project" value="InterPro"/>
</dbReference>
<evidence type="ECO:0000256" key="4">
    <source>
        <dbReference type="ARBA" id="ARBA00022618"/>
    </source>
</evidence>
<dbReference type="OrthoDB" id="6353017at2759"/>
<dbReference type="GO" id="GO:0007059">
    <property type="term" value="P:chromosome segregation"/>
    <property type="evidence" value="ECO:0007669"/>
    <property type="project" value="InterPro"/>
</dbReference>
<evidence type="ECO:0000256" key="6">
    <source>
        <dbReference type="ARBA" id="ARBA00023054"/>
    </source>
</evidence>
<dbReference type="PANTHER" id="PTHR14281:SF0">
    <property type="entry name" value="KINETOCHORE PROTEIN SPC25"/>
    <property type="match status" value="1"/>
</dbReference>
<name>A0A2Z7CF81_9LAMI</name>
<keyword evidence="5 9" id="KW-0498">Mitosis</keyword>
<protein>
    <recommendedName>
        <fullName evidence="9">Kinetochore protein SPC25</fullName>
    </recommendedName>
</protein>
<evidence type="ECO:0000256" key="5">
    <source>
        <dbReference type="ARBA" id="ARBA00022776"/>
    </source>
</evidence>